<protein>
    <recommendedName>
        <fullName evidence="1">GCN5-related N-acetyltransferase Rv2170-like domain-containing protein</fullName>
    </recommendedName>
</protein>
<reference evidence="2" key="1">
    <citation type="submission" date="2020-05" db="UniProtKB">
        <authorList>
            <consortium name="EnsemblMetazoa"/>
        </authorList>
    </citation>
    <scope>IDENTIFICATION</scope>
    <source>
        <strain evidence="2">SANGQUA</strain>
    </source>
</reference>
<organism evidence="2 3">
    <name type="scientific">Anopheles quadriannulatus</name>
    <name type="common">Mosquito</name>
    <dbReference type="NCBI Taxonomy" id="34691"/>
    <lineage>
        <taxon>Eukaryota</taxon>
        <taxon>Metazoa</taxon>
        <taxon>Ecdysozoa</taxon>
        <taxon>Arthropoda</taxon>
        <taxon>Hexapoda</taxon>
        <taxon>Insecta</taxon>
        <taxon>Pterygota</taxon>
        <taxon>Neoptera</taxon>
        <taxon>Endopterygota</taxon>
        <taxon>Diptera</taxon>
        <taxon>Nematocera</taxon>
        <taxon>Culicoidea</taxon>
        <taxon>Culicidae</taxon>
        <taxon>Anophelinae</taxon>
        <taxon>Anopheles</taxon>
    </lineage>
</organism>
<evidence type="ECO:0000313" key="3">
    <source>
        <dbReference type="Proteomes" id="UP000076407"/>
    </source>
</evidence>
<evidence type="ECO:0000259" key="1">
    <source>
        <dbReference type="Pfam" id="PF08445"/>
    </source>
</evidence>
<dbReference type="STRING" id="34691.A0A182X5X3"/>
<sequence>MTDCDQLVEIPPKDWIELKHLFERDWPEHEFAYYLLGNYICWKSKHHEPIDVKCYSLNGNWRVDGTFALQDGFEIYFYSAAQDVNCTTLKRLLSQIKWESYHEISMDYLEKYHPAVEQIIGDRGLTVASSNLANYYFMSKEQALALPSPAIPAGFVFERLQWKDLDYIYAKWPLRNHISYEAGYGLLKRLIQLNANVGLFNDKGVLVSWCLTDQTGAHSDLQTMPEHCRHGYGRMVVVELAKRLACVGSDSKAYVLHDNHKSIKLFDSVGFAKIQNLRWVVVNPTVKNY</sequence>
<name>A0A182X5X3_ANOQN</name>
<dbReference type="AlphaFoldDB" id="A0A182X5X3"/>
<accession>A0A182X5X3</accession>
<dbReference type="EnsemblMetazoa" id="AQUA005209-RA">
    <property type="protein sequence ID" value="AQUA005209-PA"/>
    <property type="gene ID" value="AQUA005209"/>
</dbReference>
<dbReference type="Pfam" id="PF08445">
    <property type="entry name" value="FR47"/>
    <property type="match status" value="1"/>
</dbReference>
<feature type="domain" description="GCN5-related N-acetyltransferase Rv2170-like" evidence="1">
    <location>
        <begin position="196"/>
        <end position="280"/>
    </location>
</feature>
<dbReference type="PANTHER" id="PTHR20958">
    <property type="entry name" value="GLYCINE N-ACYLTRANSFERASE-LIKE PROTEIN"/>
    <property type="match status" value="1"/>
</dbReference>
<proteinExistence type="predicted"/>
<dbReference type="InterPro" id="IPR016181">
    <property type="entry name" value="Acyl_CoA_acyltransferase"/>
</dbReference>
<dbReference type="GO" id="GO:0016747">
    <property type="term" value="F:acyltransferase activity, transferring groups other than amino-acyl groups"/>
    <property type="evidence" value="ECO:0007669"/>
    <property type="project" value="InterPro"/>
</dbReference>
<dbReference type="InterPro" id="IPR053225">
    <property type="entry name" value="Acyl-CoA_N-acyltransferase"/>
</dbReference>
<dbReference type="Proteomes" id="UP000076407">
    <property type="component" value="Unassembled WGS sequence"/>
</dbReference>
<evidence type="ECO:0000313" key="2">
    <source>
        <dbReference type="EnsemblMetazoa" id="AQUA005209-PA"/>
    </source>
</evidence>
<dbReference type="InterPro" id="IPR013653">
    <property type="entry name" value="GCN5-like_dom"/>
</dbReference>
<keyword evidence="3" id="KW-1185">Reference proteome</keyword>
<dbReference type="Gene3D" id="3.40.630.30">
    <property type="match status" value="2"/>
</dbReference>
<dbReference type="VEuPathDB" id="VectorBase:AQUA005209"/>
<dbReference type="PANTHER" id="PTHR20958:SF10">
    <property type="entry name" value="GH05617P-RELATED"/>
    <property type="match status" value="1"/>
</dbReference>
<dbReference type="SUPFAM" id="SSF55729">
    <property type="entry name" value="Acyl-CoA N-acyltransferases (Nat)"/>
    <property type="match status" value="1"/>
</dbReference>